<keyword evidence="5" id="KW-0378">Hydrolase</keyword>
<dbReference type="Gene3D" id="3.10.450.30">
    <property type="entry name" value="Microbial ribonucleases"/>
    <property type="match status" value="1"/>
</dbReference>
<dbReference type="GO" id="GO:0046589">
    <property type="term" value="F:ribonuclease T1 activity"/>
    <property type="evidence" value="ECO:0007669"/>
    <property type="project" value="UniProtKB-EC"/>
</dbReference>
<evidence type="ECO:0000256" key="9">
    <source>
        <dbReference type="SAM" id="SignalP"/>
    </source>
</evidence>
<dbReference type="InterPro" id="IPR016191">
    <property type="entry name" value="Ribonuclease/ribotoxin"/>
</dbReference>
<keyword evidence="3" id="KW-0540">Nuclease</keyword>
<dbReference type="PANTHER" id="PTHR42104">
    <property type="entry name" value="EXTRACELLULAR GUANYL-SPECIFIC RIBONUCLEASE RNTA (AFU_ORTHOLOGUE AFUA_4G03230)"/>
    <property type="match status" value="1"/>
</dbReference>
<keyword evidence="11" id="KW-1185">Reference proteome</keyword>
<dbReference type="EC" id="4.6.1.24" evidence="2"/>
<evidence type="ECO:0000256" key="2">
    <source>
        <dbReference type="ARBA" id="ARBA00012549"/>
    </source>
</evidence>
<proteinExistence type="inferred from homology"/>
<evidence type="ECO:0000256" key="1">
    <source>
        <dbReference type="ARBA" id="ARBA00009006"/>
    </source>
</evidence>
<evidence type="ECO:0000256" key="5">
    <source>
        <dbReference type="ARBA" id="ARBA00022801"/>
    </source>
</evidence>
<dbReference type="EMBL" id="JAPEVA010000013">
    <property type="protein sequence ID" value="KAJ4409014.1"/>
    <property type="molecule type" value="Genomic_DNA"/>
</dbReference>
<dbReference type="PANTHER" id="PTHR42104:SF1">
    <property type="entry name" value="EXTRACELLULAR GUANYL-SPECIFIC RIBONUCLEASE RNTA (AFU_ORTHOLOGUE AFUA_4G03230)"/>
    <property type="match status" value="1"/>
</dbReference>
<gene>
    <name evidence="10" type="ORF">N0V91_002828</name>
</gene>
<dbReference type="GO" id="GO:0016787">
    <property type="term" value="F:hydrolase activity"/>
    <property type="evidence" value="ECO:0007669"/>
    <property type="project" value="UniProtKB-KW"/>
</dbReference>
<dbReference type="InterPro" id="IPR000026">
    <property type="entry name" value="N1-like"/>
</dbReference>
<evidence type="ECO:0000256" key="3">
    <source>
        <dbReference type="ARBA" id="ARBA00022722"/>
    </source>
</evidence>
<dbReference type="OrthoDB" id="5425539at2759"/>
<evidence type="ECO:0000313" key="10">
    <source>
        <dbReference type="EMBL" id="KAJ4409014.1"/>
    </source>
</evidence>
<reference evidence="10" key="1">
    <citation type="submission" date="2022-10" db="EMBL/GenBank/DDBJ databases">
        <title>Tapping the CABI collections for fungal endophytes: first genome assemblies for Collariella, Neodidymelliopsis, Ascochyta clinopodiicola, Didymella pomorum, Didymosphaeria variabile, Neocosmospora piperis and Neocucurbitaria cava.</title>
        <authorList>
            <person name="Hill R."/>
        </authorList>
    </citation>
    <scope>NUCLEOTIDE SEQUENCE</scope>
    <source>
        <strain evidence="10">IMI 355091</strain>
    </source>
</reference>
<dbReference type="GO" id="GO:0003723">
    <property type="term" value="F:RNA binding"/>
    <property type="evidence" value="ECO:0007669"/>
    <property type="project" value="InterPro"/>
</dbReference>
<comment type="caution">
    <text evidence="10">The sequence shown here is derived from an EMBL/GenBank/DDBJ whole genome shotgun (WGS) entry which is preliminary data.</text>
</comment>
<evidence type="ECO:0000256" key="7">
    <source>
        <dbReference type="ARBA" id="ARBA00023239"/>
    </source>
</evidence>
<evidence type="ECO:0000256" key="8">
    <source>
        <dbReference type="ARBA" id="ARBA00034015"/>
    </source>
</evidence>
<keyword evidence="4" id="KW-0255">Endonuclease</keyword>
<keyword evidence="6" id="KW-1015">Disulfide bond</keyword>
<evidence type="ECO:0000256" key="6">
    <source>
        <dbReference type="ARBA" id="ARBA00023157"/>
    </source>
</evidence>
<comment type="catalytic activity">
    <reaction evidence="8">
        <text>[RNA] containing guanosine + H2O = an [RNA fragment]-3'-guanosine-3'-phosphate + a 5'-hydroxy-ribonucleotide-3'-[RNA fragment].</text>
        <dbReference type="EC" id="4.6.1.24"/>
    </reaction>
</comment>
<evidence type="ECO:0000256" key="4">
    <source>
        <dbReference type="ARBA" id="ARBA00022759"/>
    </source>
</evidence>
<feature type="chain" id="PRO_5040832137" description="ribonuclease T1" evidence="9">
    <location>
        <begin position="19"/>
        <end position="157"/>
    </location>
</feature>
<keyword evidence="9" id="KW-0732">Signal</keyword>
<organism evidence="10 11">
    <name type="scientific">Didymella pomorum</name>
    <dbReference type="NCBI Taxonomy" id="749634"/>
    <lineage>
        <taxon>Eukaryota</taxon>
        <taxon>Fungi</taxon>
        <taxon>Dikarya</taxon>
        <taxon>Ascomycota</taxon>
        <taxon>Pezizomycotina</taxon>
        <taxon>Dothideomycetes</taxon>
        <taxon>Pleosporomycetidae</taxon>
        <taxon>Pleosporales</taxon>
        <taxon>Pleosporineae</taxon>
        <taxon>Didymellaceae</taxon>
        <taxon>Didymella</taxon>
    </lineage>
</organism>
<keyword evidence="7" id="KW-0456">Lyase</keyword>
<comment type="similarity">
    <text evidence="1">Belongs to the ribonuclease N1/T1 family.</text>
</comment>
<accession>A0A9W9D9Q2</accession>
<protein>
    <recommendedName>
        <fullName evidence="2">ribonuclease T1</fullName>
        <ecNumber evidence="2">4.6.1.24</ecNumber>
    </recommendedName>
</protein>
<evidence type="ECO:0000313" key="11">
    <source>
        <dbReference type="Proteomes" id="UP001140510"/>
    </source>
</evidence>
<sequence length="157" mass="16665">MYLSQLFVPFAIAGMVASVPAPAAQKNQITGLPTKSVKCGAKHPREQTFTAAQIKTAAEQALDLVDDGKQLGAQNYPHRYGYRDPTVKLLSECKASDNLQEFPIMRGKYTGGDVATVPDRVVIKIKGKNKGVYCGLMTHEGAPPAPGVAGPFTSCSG</sequence>
<dbReference type="AlphaFoldDB" id="A0A9W9D9Q2"/>
<dbReference type="SUPFAM" id="SSF53933">
    <property type="entry name" value="Microbial ribonucleases"/>
    <property type="match status" value="1"/>
</dbReference>
<dbReference type="Pfam" id="PF00545">
    <property type="entry name" value="Ribonuclease"/>
    <property type="match status" value="1"/>
</dbReference>
<dbReference type="Proteomes" id="UP001140510">
    <property type="component" value="Unassembled WGS sequence"/>
</dbReference>
<name>A0A9W9D9Q2_9PLEO</name>
<feature type="signal peptide" evidence="9">
    <location>
        <begin position="1"/>
        <end position="18"/>
    </location>
</feature>